<dbReference type="RefSeq" id="WP_154368667.1">
    <property type="nucleotide sequence ID" value="NZ_WKJM01000010.1"/>
</dbReference>
<keyword evidence="1" id="KW-0812">Transmembrane</keyword>
<dbReference type="AlphaFoldDB" id="A0A6L5QGY1"/>
<keyword evidence="1" id="KW-0472">Membrane</keyword>
<comment type="caution">
    <text evidence="2">The sequence shown here is derived from an EMBL/GenBank/DDBJ whole genome shotgun (WGS) entry which is preliminary data.</text>
</comment>
<evidence type="ECO:0000256" key="1">
    <source>
        <dbReference type="SAM" id="Phobius"/>
    </source>
</evidence>
<name>A0A6L5QGY1_9BURK</name>
<evidence type="ECO:0000313" key="3">
    <source>
        <dbReference type="Proteomes" id="UP000481037"/>
    </source>
</evidence>
<dbReference type="EMBL" id="WKJM01000010">
    <property type="protein sequence ID" value="MRX08986.1"/>
    <property type="molecule type" value="Genomic_DNA"/>
</dbReference>
<feature type="transmembrane region" description="Helical" evidence="1">
    <location>
        <begin position="34"/>
        <end position="61"/>
    </location>
</feature>
<feature type="transmembrane region" description="Helical" evidence="1">
    <location>
        <begin position="7"/>
        <end position="28"/>
    </location>
</feature>
<keyword evidence="1" id="KW-1133">Transmembrane helix</keyword>
<gene>
    <name evidence="2" type="ORF">GJ697_14180</name>
</gene>
<feature type="transmembrane region" description="Helical" evidence="1">
    <location>
        <begin position="82"/>
        <end position="107"/>
    </location>
</feature>
<accession>A0A6L5QGY1</accession>
<reference evidence="2 3" key="1">
    <citation type="submission" date="2019-11" db="EMBL/GenBank/DDBJ databases">
        <title>Novel species isolated from a subtropical stream in China.</title>
        <authorList>
            <person name="Lu H."/>
        </authorList>
    </citation>
    <scope>NUCLEOTIDE SEQUENCE [LARGE SCALE GENOMIC DNA]</scope>
    <source>
        <strain evidence="2 3">FT25W</strain>
    </source>
</reference>
<protein>
    <submittedName>
        <fullName evidence="2">Uncharacterized protein</fullName>
    </submittedName>
</protein>
<dbReference type="Proteomes" id="UP000481037">
    <property type="component" value="Unassembled WGS sequence"/>
</dbReference>
<sequence length="108" mass="12150">MTFALYGLLYLSCVLLTLGIMVVIGWWLRYAVLVGYLLLPGMMVLWGIWGFFVAIPMGLLFDGSAAEQRIVRISHWLNDQCLAVLWFALTLPFKALKLAVDLASWLLG</sequence>
<keyword evidence="3" id="KW-1185">Reference proteome</keyword>
<proteinExistence type="predicted"/>
<organism evidence="2 3">
    <name type="scientific">Duganella alba</name>
    <dbReference type="NCBI Taxonomy" id="2666081"/>
    <lineage>
        <taxon>Bacteria</taxon>
        <taxon>Pseudomonadati</taxon>
        <taxon>Pseudomonadota</taxon>
        <taxon>Betaproteobacteria</taxon>
        <taxon>Burkholderiales</taxon>
        <taxon>Oxalobacteraceae</taxon>
        <taxon>Telluria group</taxon>
        <taxon>Duganella</taxon>
    </lineage>
</organism>
<evidence type="ECO:0000313" key="2">
    <source>
        <dbReference type="EMBL" id="MRX08986.1"/>
    </source>
</evidence>